<dbReference type="NCBIfam" id="TIGR00969">
    <property type="entry name" value="3a0106s02"/>
    <property type="match status" value="1"/>
</dbReference>
<evidence type="ECO:0000256" key="3">
    <source>
        <dbReference type="ARBA" id="ARBA00022448"/>
    </source>
</evidence>
<organism evidence="11 12">
    <name type="scientific">Lysobacter arvi</name>
    <dbReference type="NCBI Taxonomy" id="3038776"/>
    <lineage>
        <taxon>Bacteria</taxon>
        <taxon>Pseudomonadati</taxon>
        <taxon>Pseudomonadota</taxon>
        <taxon>Gammaproteobacteria</taxon>
        <taxon>Lysobacterales</taxon>
        <taxon>Lysobacteraceae</taxon>
        <taxon>Lysobacter</taxon>
    </lineage>
</organism>
<dbReference type="RefSeq" id="WP_309263899.1">
    <property type="nucleotide sequence ID" value="NZ_JARUHG010000008.1"/>
</dbReference>
<comment type="caution">
    <text evidence="9">Lacks conserved residue(s) required for the propagation of feature annotation.</text>
</comment>
<feature type="transmembrane region" description="Helical" evidence="9">
    <location>
        <begin position="21"/>
        <end position="45"/>
    </location>
</feature>
<evidence type="ECO:0000256" key="4">
    <source>
        <dbReference type="ARBA" id="ARBA00022692"/>
    </source>
</evidence>
<dbReference type="InterPro" id="IPR011865">
    <property type="entry name" value="CysT_permease"/>
</dbReference>
<comment type="caution">
    <text evidence="11">The sequence shown here is derived from an EMBL/GenBank/DDBJ whole genome shotgun (WGS) entry which is preliminary data.</text>
</comment>
<comment type="similarity">
    <text evidence="9">Belongs to the binding-protein-dependent transport system permease family. CysTW subfamily.</text>
</comment>
<reference evidence="11 12" key="1">
    <citation type="submission" date="2023-04" db="EMBL/GenBank/DDBJ databases">
        <title>Lysobacter sp. strain UC isolated from soil sample.</title>
        <authorList>
            <person name="Choksket S."/>
            <person name="Harshvardhan F."/>
            <person name="Rana R."/>
            <person name="Patil P.B."/>
            <person name="Korpole S."/>
        </authorList>
    </citation>
    <scope>NUCLEOTIDE SEQUENCE [LARGE SCALE GENOMIC DNA]</scope>
    <source>
        <strain evidence="11 12">UC</strain>
    </source>
</reference>
<keyword evidence="6 9" id="KW-0764">Sulfate transport</keyword>
<keyword evidence="7 9" id="KW-0472">Membrane</keyword>
<dbReference type="Pfam" id="PF00528">
    <property type="entry name" value="BPD_transp_1"/>
    <property type="match status" value="1"/>
</dbReference>
<evidence type="ECO:0000256" key="8">
    <source>
        <dbReference type="ARBA" id="ARBA00025323"/>
    </source>
</evidence>
<evidence type="ECO:0000256" key="5">
    <source>
        <dbReference type="ARBA" id="ARBA00022989"/>
    </source>
</evidence>
<comment type="function">
    <text evidence="8">Part of the ABC transporter complex CysAWTP (TC 3.A.1.6.1) involved in sulfate/thiosulfate import. Probably responsible for the translocation of the substrate across the membrane.</text>
</comment>
<evidence type="ECO:0000256" key="6">
    <source>
        <dbReference type="ARBA" id="ARBA00023032"/>
    </source>
</evidence>
<evidence type="ECO:0000256" key="1">
    <source>
        <dbReference type="ARBA" id="ARBA00004651"/>
    </source>
</evidence>
<keyword evidence="3 9" id="KW-0813">Transport</keyword>
<gene>
    <name evidence="11" type="primary">cysT</name>
    <name evidence="11" type="ORF">P8609_17610</name>
</gene>
<dbReference type="EMBL" id="JARUHG010000008">
    <property type="protein sequence ID" value="MDR0184776.1"/>
    <property type="molecule type" value="Genomic_DNA"/>
</dbReference>
<feature type="transmembrane region" description="Helical" evidence="9">
    <location>
        <begin position="72"/>
        <end position="94"/>
    </location>
</feature>
<evidence type="ECO:0000313" key="11">
    <source>
        <dbReference type="EMBL" id="MDR0184776.1"/>
    </source>
</evidence>
<keyword evidence="4 9" id="KW-0812">Transmembrane</keyword>
<feature type="domain" description="ABC transmembrane type-1" evidence="10">
    <location>
        <begin position="68"/>
        <end position="271"/>
    </location>
</feature>
<name>A0ABU1CIK1_9GAMM</name>
<dbReference type="PANTHER" id="PTHR30406">
    <property type="entry name" value="SULFATE TRANSPORT SYSTEM PERMEASE PROTEIN"/>
    <property type="match status" value="1"/>
</dbReference>
<dbReference type="PANTHER" id="PTHR30406:SF8">
    <property type="entry name" value="SULFATE TRANSPORT SYSTEM PERMEASE PROTEIN CYST"/>
    <property type="match status" value="1"/>
</dbReference>
<feature type="transmembrane region" description="Helical" evidence="9">
    <location>
        <begin position="204"/>
        <end position="230"/>
    </location>
</feature>
<dbReference type="Gene3D" id="1.10.3720.10">
    <property type="entry name" value="MetI-like"/>
    <property type="match status" value="1"/>
</dbReference>
<dbReference type="SUPFAM" id="SSF161098">
    <property type="entry name" value="MetI-like"/>
    <property type="match status" value="1"/>
</dbReference>
<keyword evidence="12" id="KW-1185">Reference proteome</keyword>
<evidence type="ECO:0000259" key="10">
    <source>
        <dbReference type="PROSITE" id="PS50928"/>
    </source>
</evidence>
<comment type="subcellular location">
    <subcellularLocation>
        <location evidence="1">Cell membrane</location>
        <topology evidence="1">Multi-pass membrane protein</topology>
    </subcellularLocation>
</comment>
<protein>
    <recommendedName>
        <fullName evidence="9">Sulfate transport system permease protein CysT</fullName>
    </recommendedName>
</protein>
<comment type="subunit">
    <text evidence="2">The complex is composed of two ATP-binding proteins (CysA), two transmembrane proteins (CysT and CysW) and a solute-binding protein (CysP).</text>
</comment>
<evidence type="ECO:0000313" key="12">
    <source>
        <dbReference type="Proteomes" id="UP001233535"/>
    </source>
</evidence>
<dbReference type="CDD" id="cd06261">
    <property type="entry name" value="TM_PBP2"/>
    <property type="match status" value="1"/>
</dbReference>
<evidence type="ECO:0000256" key="9">
    <source>
        <dbReference type="RuleBase" id="RU366001"/>
    </source>
</evidence>
<dbReference type="NCBIfam" id="TIGR02139">
    <property type="entry name" value="permease_CysT"/>
    <property type="match status" value="1"/>
</dbReference>
<feature type="transmembrane region" description="Helical" evidence="9">
    <location>
        <begin position="106"/>
        <end position="129"/>
    </location>
</feature>
<proteinExistence type="inferred from homology"/>
<comment type="function">
    <text evidence="9">Part of the ABC transporter complex (TC 3.A.1.6.1) involved in sulfate/thiosulfate import.</text>
</comment>
<evidence type="ECO:0000256" key="2">
    <source>
        <dbReference type="ARBA" id="ARBA00011779"/>
    </source>
</evidence>
<dbReference type="InterPro" id="IPR005667">
    <property type="entry name" value="Sulph_transpt2"/>
</dbReference>
<sequence length="289" mass="30494">MSTLALPALITRRGRRPLPGFGLGIGLGLAWLSVVVLLPLAALAIRAAGLGAEGWLRAVQDPRVQASLKLSFTASFVAALIASAVGALVAWVVVRYRFPGRRLLDALVDLPFALPTAVAGIALTAIYSANGWVGRFAEPLGIKIAYTPVGITIALIFIGLPFAVRTVQPVLEALGREQEEAAASLGASRLTTLRRVVLPELLPALLTGFSLAFARALGEYGSVIFIAGNLPYKTEIAPLLITIRLEEYDYAGAIAIAALLLAASFVCLLAINAIPLLFAHERKGARRDV</sequence>
<feature type="transmembrane region" description="Helical" evidence="9">
    <location>
        <begin position="250"/>
        <end position="278"/>
    </location>
</feature>
<accession>A0ABU1CIK1</accession>
<dbReference type="PROSITE" id="PS50928">
    <property type="entry name" value="ABC_TM1"/>
    <property type="match status" value="1"/>
</dbReference>
<evidence type="ECO:0000256" key="7">
    <source>
        <dbReference type="ARBA" id="ARBA00023136"/>
    </source>
</evidence>
<feature type="transmembrane region" description="Helical" evidence="9">
    <location>
        <begin position="144"/>
        <end position="164"/>
    </location>
</feature>
<dbReference type="InterPro" id="IPR035906">
    <property type="entry name" value="MetI-like_sf"/>
</dbReference>
<keyword evidence="5 9" id="KW-1133">Transmembrane helix</keyword>
<dbReference type="InterPro" id="IPR000515">
    <property type="entry name" value="MetI-like"/>
</dbReference>
<dbReference type="Proteomes" id="UP001233535">
    <property type="component" value="Unassembled WGS sequence"/>
</dbReference>